<dbReference type="EMBL" id="JH126402">
    <property type="protein sequence ID" value="EGX91579.1"/>
    <property type="molecule type" value="Genomic_DNA"/>
</dbReference>
<evidence type="ECO:0000313" key="1">
    <source>
        <dbReference type="EMBL" id="EGX91579.1"/>
    </source>
</evidence>
<dbReference type="OrthoDB" id="4858442at2759"/>
<dbReference type="VEuPathDB" id="FungiDB:CCM_05737"/>
<accession>G3JH23</accession>
<dbReference type="AlphaFoldDB" id="G3JH23"/>
<dbReference type="Proteomes" id="UP000001610">
    <property type="component" value="Unassembled WGS sequence"/>
</dbReference>
<dbReference type="RefSeq" id="XP_006670944.1">
    <property type="nucleotide sequence ID" value="XM_006670881.1"/>
</dbReference>
<reference evidence="1 2" key="1">
    <citation type="journal article" date="2011" name="Genome Biol.">
        <title>Genome sequence of the insect pathogenic fungus Cordyceps militaris, a valued traditional Chinese medicine.</title>
        <authorList>
            <person name="Zheng P."/>
            <person name="Xia Y."/>
            <person name="Xiao G."/>
            <person name="Xiong C."/>
            <person name="Hu X."/>
            <person name="Zhang S."/>
            <person name="Zheng H."/>
            <person name="Huang Y."/>
            <person name="Zhou Y."/>
            <person name="Wang S."/>
            <person name="Zhao G.P."/>
            <person name="Liu X."/>
            <person name="St Leger R.J."/>
            <person name="Wang C."/>
        </authorList>
    </citation>
    <scope>NUCLEOTIDE SEQUENCE [LARGE SCALE GENOMIC DNA]</scope>
    <source>
        <strain evidence="1 2">CM01</strain>
    </source>
</reference>
<sequence>MYITRKLPSAGWTDMYLADYNPTKTTIYKIQRITASNSNSPLVTSLKLPPKHPPTMQLTPSLLCLAACGLGTVSLVAADAHADTRYGTKHWIGAFWDPDSCGKGNYEKCYPKKEDTLRLLWDQFDKAFEDLCKDVSCEGSFDIHFPGDGCDSKHTGPNKAYALRIEAEYTHGDRDGVKEAYTNTLQKLNKQSTDCGFFSTNGVNQIKVEIPTDINIVRDTGDHGLRSTMHIMLDTGGESACGLVNDMWGAVGGSIPGGAIFGAILKGTCR</sequence>
<dbReference type="GeneID" id="18167755"/>
<dbReference type="InParanoid" id="G3JH23"/>
<protein>
    <submittedName>
        <fullName evidence="1">Uncharacterized protein</fullName>
    </submittedName>
</protein>
<proteinExistence type="predicted"/>
<keyword evidence="2" id="KW-1185">Reference proteome</keyword>
<dbReference type="HOGENOM" id="CLU_090041_0_0_1"/>
<evidence type="ECO:0000313" key="2">
    <source>
        <dbReference type="Proteomes" id="UP000001610"/>
    </source>
</evidence>
<name>G3JH23_CORMM</name>
<gene>
    <name evidence="1" type="ORF">CCM_05737</name>
</gene>
<organism evidence="1 2">
    <name type="scientific">Cordyceps militaris (strain CM01)</name>
    <name type="common">Caterpillar fungus</name>
    <dbReference type="NCBI Taxonomy" id="983644"/>
    <lineage>
        <taxon>Eukaryota</taxon>
        <taxon>Fungi</taxon>
        <taxon>Dikarya</taxon>
        <taxon>Ascomycota</taxon>
        <taxon>Pezizomycotina</taxon>
        <taxon>Sordariomycetes</taxon>
        <taxon>Hypocreomycetidae</taxon>
        <taxon>Hypocreales</taxon>
        <taxon>Cordycipitaceae</taxon>
        <taxon>Cordyceps</taxon>
    </lineage>
</organism>
<dbReference type="KEGG" id="cmt:CCM_05737"/>